<dbReference type="PANTHER" id="PTHR30024">
    <property type="entry name" value="ALIPHATIC SULFONATES-BINDING PROTEIN-RELATED"/>
    <property type="match status" value="1"/>
</dbReference>
<evidence type="ECO:0000313" key="4">
    <source>
        <dbReference type="EMBL" id="EGK59576.1"/>
    </source>
</evidence>
<dbReference type="Gene3D" id="3.40.190.10">
    <property type="entry name" value="Periplasmic binding protein-like II"/>
    <property type="match status" value="2"/>
</dbReference>
<dbReference type="HOGENOM" id="CLU_028871_5_2_9"/>
<dbReference type="EMBL" id="AFHQ01000034">
    <property type="protein sequence ID" value="EGK59576.1"/>
    <property type="molecule type" value="Genomic_DNA"/>
</dbReference>
<dbReference type="InterPro" id="IPR001638">
    <property type="entry name" value="Solute-binding_3/MltF_N"/>
</dbReference>
<dbReference type="Proteomes" id="UP000004067">
    <property type="component" value="Unassembled WGS sequence"/>
</dbReference>
<feature type="chain" id="PRO_5038674247" evidence="2">
    <location>
        <begin position="20"/>
        <end position="315"/>
    </location>
</feature>
<evidence type="ECO:0000259" key="3">
    <source>
        <dbReference type="SMART" id="SM00062"/>
    </source>
</evidence>
<comment type="similarity">
    <text evidence="1">Belongs to the bacterial solute-binding protein SsuA/TauA family.</text>
</comment>
<dbReference type="eggNOG" id="COG0715">
    <property type="taxonomic scope" value="Bacteria"/>
</dbReference>
<dbReference type="SMART" id="SM00062">
    <property type="entry name" value="PBPb"/>
    <property type="match status" value="1"/>
</dbReference>
<dbReference type="Pfam" id="PF09084">
    <property type="entry name" value="NMT1"/>
    <property type="match status" value="1"/>
</dbReference>
<comment type="caution">
    <text evidence="4">The sequence shown here is derived from an EMBL/GenBank/DDBJ whole genome shotgun (WGS) entry which is preliminary data.</text>
</comment>
<keyword evidence="5" id="KW-1185">Reference proteome</keyword>
<organism evidence="4 5">
    <name type="scientific">Centipeda periodontii DSM 2778</name>
    <dbReference type="NCBI Taxonomy" id="888060"/>
    <lineage>
        <taxon>Bacteria</taxon>
        <taxon>Bacillati</taxon>
        <taxon>Bacillota</taxon>
        <taxon>Negativicutes</taxon>
        <taxon>Selenomonadales</taxon>
        <taxon>Selenomonadaceae</taxon>
        <taxon>Centipeda</taxon>
    </lineage>
</organism>
<protein>
    <submittedName>
        <fullName evidence="4">NLPA lipoprotein</fullName>
    </submittedName>
</protein>
<sequence>MKRFLVVALSLMLLLVAGCGSEPEPQTKDAKLSKLTIGLMPDTDSIPFIIAAERGYFAEEGVEVELVPFKSAMERDAALQSGNLDGAVSDLLAVIFARSGGFSVHATSYTDGNYNLVAGGMAGISSAADLGGKEIAISRNTIIEYVTDEILTVNGMGEQDVSKVVIPQIPVRLEMLQSGNLAAAVLPEPMASVAVASGSRYITGSGDLGINPGVIVFTDSSIKDKGQSIRAMYRAYDKAVKYLNNTPRADYIDLVMEKSGFPAPARDALELRPYRPAGLPAEKDVEEAVRWVKSKDLAGDYRYDDLVSKLLSEAK</sequence>
<keyword evidence="2" id="KW-0732">Signal</keyword>
<dbReference type="STRING" id="888060.HMPREF9081_1564"/>
<feature type="signal peptide" evidence="2">
    <location>
        <begin position="1"/>
        <end position="19"/>
    </location>
</feature>
<dbReference type="AlphaFoldDB" id="F5RMS8"/>
<accession>F5RMS8</accession>
<evidence type="ECO:0000313" key="5">
    <source>
        <dbReference type="Proteomes" id="UP000004067"/>
    </source>
</evidence>
<dbReference type="OrthoDB" id="9815602at2"/>
<feature type="domain" description="Solute-binding protein family 3/N-terminal" evidence="3">
    <location>
        <begin position="34"/>
        <end position="243"/>
    </location>
</feature>
<evidence type="ECO:0000256" key="2">
    <source>
        <dbReference type="SAM" id="SignalP"/>
    </source>
</evidence>
<name>F5RMS8_9FIRM</name>
<dbReference type="InterPro" id="IPR015168">
    <property type="entry name" value="SsuA/THI5"/>
</dbReference>
<dbReference type="PROSITE" id="PS51257">
    <property type="entry name" value="PROKAR_LIPOPROTEIN"/>
    <property type="match status" value="1"/>
</dbReference>
<dbReference type="SUPFAM" id="SSF53850">
    <property type="entry name" value="Periplasmic binding protein-like II"/>
    <property type="match status" value="1"/>
</dbReference>
<gene>
    <name evidence="4" type="ORF">HMPREF9081_1564</name>
</gene>
<keyword evidence="4" id="KW-0449">Lipoprotein</keyword>
<proteinExistence type="inferred from homology"/>
<reference evidence="4 5" key="1">
    <citation type="submission" date="2011-04" db="EMBL/GenBank/DDBJ databases">
        <authorList>
            <person name="Muzny D."/>
            <person name="Qin X."/>
            <person name="Deng J."/>
            <person name="Jiang H."/>
            <person name="Liu Y."/>
            <person name="Qu J."/>
            <person name="Song X.-Z."/>
            <person name="Zhang L."/>
            <person name="Thornton R."/>
            <person name="Coyle M."/>
            <person name="Francisco L."/>
            <person name="Jackson L."/>
            <person name="Javaid M."/>
            <person name="Korchina V."/>
            <person name="Kovar C."/>
            <person name="Mata R."/>
            <person name="Mathew T."/>
            <person name="Ngo R."/>
            <person name="Nguyen L."/>
            <person name="Nguyen N."/>
            <person name="Okwuonu G."/>
            <person name="Ongeri F."/>
            <person name="Pham C."/>
            <person name="Simmons D."/>
            <person name="Wilczek-Boney K."/>
            <person name="Hale W."/>
            <person name="Jakkamsetti A."/>
            <person name="Pham P."/>
            <person name="Ruth R."/>
            <person name="San Lucas F."/>
            <person name="Warren J."/>
            <person name="Zhang J."/>
            <person name="Zhao Z."/>
            <person name="Zhou C."/>
            <person name="Zhu D."/>
            <person name="Lee S."/>
            <person name="Bess C."/>
            <person name="Blankenburg K."/>
            <person name="Forbes L."/>
            <person name="Fu Q."/>
            <person name="Gubbala S."/>
            <person name="Hirani K."/>
            <person name="Jayaseelan J.C."/>
            <person name="Lara F."/>
            <person name="Munidasa M."/>
            <person name="Palculict T."/>
            <person name="Patil S."/>
            <person name="Pu L.-L."/>
            <person name="Saada N."/>
            <person name="Tang L."/>
            <person name="Weissenberger G."/>
            <person name="Zhu Y."/>
            <person name="Hemphill L."/>
            <person name="Shang Y."/>
            <person name="Youmans B."/>
            <person name="Ayvaz T."/>
            <person name="Ross M."/>
            <person name="Santibanez J."/>
            <person name="Aqrawi P."/>
            <person name="Gross S."/>
            <person name="Joshi V."/>
            <person name="Fowler G."/>
            <person name="Nazareth L."/>
            <person name="Reid J."/>
            <person name="Worley K."/>
            <person name="Petrosino J."/>
            <person name="Highlander S."/>
            <person name="Gibbs R."/>
        </authorList>
    </citation>
    <scope>NUCLEOTIDE SEQUENCE [LARGE SCALE GENOMIC DNA]</scope>
    <source>
        <strain evidence="4 5">DSM 2778</strain>
    </source>
</reference>
<dbReference type="RefSeq" id="WP_006306543.1">
    <property type="nucleotide sequence ID" value="NZ_GL892076.1"/>
</dbReference>
<evidence type="ECO:0000256" key="1">
    <source>
        <dbReference type="ARBA" id="ARBA00010742"/>
    </source>
</evidence>